<sequence length="490" mass="55957">MKIKAQIGMVMNLDKCIGCHTCSVTCKNTWTNRKGAEYMWFNNVETKPGIGYPKQWENQDKYKGGWELKKDGKLELRSGSRANRLKNIFHNPDQPTIDDYYEPWDYDYEKLQQSPELKHQPVARPKSQITGEYMNLEWGPNWEDDLAGVHESGYEDPNMKGIEESVRMEFEQVFMMYLPRICEHCINPACVSSCPSGAMYKREEDGIVLVDQNACRSWRFCVSSCPYKKVYFNWQTNKAEKCTLCFPRLEQGLPTICSETCVGRIRYLGVMLYDADKVEAAASVTNEKDLYESQLNVFLDPNDPEVIAAARAANIPEDWIEHAQRSPIYKMVVDWKIALPLHPEYRTLPMVWYVPPLSPITNMVEGKGASAVPEDIFPAIDDMRIPVQYLANLLTAGDTDVVTNVLKKMAVMRSHMRSRNLNKTPDLDILKQFGMTEKDTEEMYRLLAIAKYEDRFVIPSAHREEFADLYSEQGGCGFTNMAGGPGPCGG</sequence>
<dbReference type="InterPro" id="IPR029263">
    <property type="entry name" value="Nitr_red_bet_C"/>
</dbReference>
<keyword evidence="6" id="KW-0479">Metal-binding</keyword>
<dbReference type="Proteomes" id="UP001236415">
    <property type="component" value="Chromosome"/>
</dbReference>
<comment type="subcellular location">
    <subcellularLocation>
        <location evidence="3">Cell envelope</location>
    </subcellularLocation>
</comment>
<reference evidence="12 13" key="1">
    <citation type="submission" date="2023-06" db="EMBL/GenBank/DDBJ databases">
        <title>Paenibacillus polygonum sp. nov., an endophytic bacterium, isolated from Polygonum lapathifolium L. in Nanji Wetland National Nature Reserve, South of Poyang Lake, Jiangxi Province, China.</title>
        <authorList>
            <person name="Yu Z."/>
        </authorList>
    </citation>
    <scope>NUCLEOTIDE SEQUENCE [LARGE SCALE GENOMIC DNA]</scope>
    <source>
        <strain evidence="12 13">C31</strain>
    </source>
</reference>
<comment type="cofactor">
    <cofactor evidence="1">
        <name>[3Fe-4S] cluster</name>
        <dbReference type="ChEBI" id="CHEBI:21137"/>
    </cofactor>
</comment>
<evidence type="ECO:0000256" key="10">
    <source>
        <dbReference type="ARBA" id="ARBA00023014"/>
    </source>
</evidence>
<dbReference type="Pfam" id="PF14711">
    <property type="entry name" value="Nitr_red_bet_C"/>
    <property type="match status" value="1"/>
</dbReference>
<dbReference type="InterPro" id="IPR017896">
    <property type="entry name" value="4Fe4S_Fe-S-bd"/>
</dbReference>
<dbReference type="Gene3D" id="1.10.3650.10">
    <property type="entry name" value="nitrate reductase domain like"/>
    <property type="match status" value="1"/>
</dbReference>
<organism evidence="12 13">
    <name type="scientific">Paenibacillus polygoni</name>
    <dbReference type="NCBI Taxonomy" id="3050112"/>
    <lineage>
        <taxon>Bacteria</taxon>
        <taxon>Bacillati</taxon>
        <taxon>Bacillota</taxon>
        <taxon>Bacilli</taxon>
        <taxon>Bacillales</taxon>
        <taxon>Paenibacillaceae</taxon>
        <taxon>Paenibacillus</taxon>
    </lineage>
</organism>
<evidence type="ECO:0000256" key="3">
    <source>
        <dbReference type="ARBA" id="ARBA00004196"/>
    </source>
</evidence>
<dbReference type="NCBIfam" id="TIGR01660">
    <property type="entry name" value="narH"/>
    <property type="match status" value="1"/>
</dbReference>
<name>A0ABY8X9X6_9BACL</name>
<dbReference type="SUPFAM" id="SSF54862">
    <property type="entry name" value="4Fe-4S ferredoxins"/>
    <property type="match status" value="1"/>
</dbReference>
<keyword evidence="5" id="KW-0004">4Fe-4S</keyword>
<gene>
    <name evidence="12" type="primary">narH</name>
    <name evidence="12" type="ORF">QPK24_06170</name>
</gene>
<proteinExistence type="predicted"/>
<evidence type="ECO:0000256" key="8">
    <source>
        <dbReference type="ARBA" id="ARBA00022982"/>
    </source>
</evidence>
<keyword evidence="9" id="KW-0408">Iron</keyword>
<dbReference type="CDD" id="cd10557">
    <property type="entry name" value="NarH_beta-like"/>
    <property type="match status" value="1"/>
</dbReference>
<evidence type="ECO:0000259" key="11">
    <source>
        <dbReference type="PROSITE" id="PS51379"/>
    </source>
</evidence>
<feature type="domain" description="4Fe-4S ferredoxin-type" evidence="11">
    <location>
        <begin position="173"/>
        <end position="204"/>
    </location>
</feature>
<comment type="cofactor">
    <cofactor evidence="2">
        <name>[4Fe-4S] cluster</name>
        <dbReference type="ChEBI" id="CHEBI:49883"/>
    </cofactor>
</comment>
<dbReference type="InterPro" id="IPR006547">
    <property type="entry name" value="NO3_Rdtase_bsu"/>
</dbReference>
<keyword evidence="4" id="KW-0813">Transport</keyword>
<evidence type="ECO:0000256" key="9">
    <source>
        <dbReference type="ARBA" id="ARBA00023004"/>
    </source>
</evidence>
<evidence type="ECO:0000313" key="12">
    <source>
        <dbReference type="EMBL" id="WIV20276.1"/>
    </source>
</evidence>
<feature type="domain" description="4Fe-4S ferredoxin-type" evidence="11">
    <location>
        <begin position="7"/>
        <end position="36"/>
    </location>
</feature>
<evidence type="ECO:0000256" key="4">
    <source>
        <dbReference type="ARBA" id="ARBA00022448"/>
    </source>
</evidence>
<keyword evidence="13" id="KW-1185">Reference proteome</keyword>
<dbReference type="EMBL" id="CP127162">
    <property type="protein sequence ID" value="WIV20276.1"/>
    <property type="molecule type" value="Genomic_DNA"/>
</dbReference>
<evidence type="ECO:0000256" key="6">
    <source>
        <dbReference type="ARBA" id="ARBA00022723"/>
    </source>
</evidence>
<dbReference type="InterPro" id="IPR038262">
    <property type="entry name" value="Nitr_red_bet_C_sf"/>
</dbReference>
<dbReference type="PANTHER" id="PTHR43518:SF1">
    <property type="entry name" value="RESPIRATORY NITRATE REDUCTASE 1 BETA CHAIN"/>
    <property type="match status" value="1"/>
</dbReference>
<keyword evidence="10" id="KW-0411">Iron-sulfur</keyword>
<keyword evidence="8" id="KW-0249">Electron transport</keyword>
<dbReference type="Pfam" id="PF13247">
    <property type="entry name" value="Fer4_11"/>
    <property type="match status" value="1"/>
</dbReference>
<protein>
    <submittedName>
        <fullName evidence="12">Nitrate reductase subunit beta</fullName>
    </submittedName>
</protein>
<evidence type="ECO:0000313" key="13">
    <source>
        <dbReference type="Proteomes" id="UP001236415"/>
    </source>
</evidence>
<dbReference type="PROSITE" id="PS51379">
    <property type="entry name" value="4FE4S_FER_2"/>
    <property type="match status" value="3"/>
</dbReference>
<evidence type="ECO:0000256" key="5">
    <source>
        <dbReference type="ARBA" id="ARBA00022485"/>
    </source>
</evidence>
<evidence type="ECO:0000256" key="1">
    <source>
        <dbReference type="ARBA" id="ARBA00001927"/>
    </source>
</evidence>
<feature type="domain" description="4Fe-4S ferredoxin-type" evidence="11">
    <location>
        <begin position="206"/>
        <end position="235"/>
    </location>
</feature>
<accession>A0ABY8X9X6</accession>
<evidence type="ECO:0000256" key="7">
    <source>
        <dbReference type="ARBA" id="ARBA00022737"/>
    </source>
</evidence>
<evidence type="ECO:0000256" key="2">
    <source>
        <dbReference type="ARBA" id="ARBA00001966"/>
    </source>
</evidence>
<dbReference type="RefSeq" id="WP_285747076.1">
    <property type="nucleotide sequence ID" value="NZ_CP127162.1"/>
</dbReference>
<dbReference type="PANTHER" id="PTHR43518">
    <property type="entry name" value="NITRATE REDUCTASE BETA SUBUNIT"/>
    <property type="match status" value="1"/>
</dbReference>
<dbReference type="Gene3D" id="3.30.70.20">
    <property type="match status" value="3"/>
</dbReference>
<keyword evidence="7" id="KW-0677">Repeat</keyword>